<dbReference type="GO" id="GO:0016567">
    <property type="term" value="P:protein ubiquitination"/>
    <property type="evidence" value="ECO:0007669"/>
    <property type="project" value="UniProtKB-UniRule"/>
</dbReference>
<dbReference type="SUPFAM" id="SSF54695">
    <property type="entry name" value="POZ domain"/>
    <property type="match status" value="1"/>
</dbReference>
<dbReference type="InterPro" id="IPR001232">
    <property type="entry name" value="SKP1-like"/>
</dbReference>
<dbReference type="InterPro" id="IPR016897">
    <property type="entry name" value="SKP1"/>
</dbReference>
<dbReference type="SUPFAM" id="SSF81382">
    <property type="entry name" value="Skp1 dimerisation domain-like"/>
    <property type="match status" value="1"/>
</dbReference>
<organism evidence="7 8">
    <name type="scientific">Eruca vesicaria subsp. sativa</name>
    <name type="common">Garden rocket</name>
    <name type="synonym">Eruca sativa</name>
    <dbReference type="NCBI Taxonomy" id="29727"/>
    <lineage>
        <taxon>Eukaryota</taxon>
        <taxon>Viridiplantae</taxon>
        <taxon>Streptophyta</taxon>
        <taxon>Embryophyta</taxon>
        <taxon>Tracheophyta</taxon>
        <taxon>Spermatophyta</taxon>
        <taxon>Magnoliopsida</taxon>
        <taxon>eudicotyledons</taxon>
        <taxon>Gunneridae</taxon>
        <taxon>Pentapetalae</taxon>
        <taxon>rosids</taxon>
        <taxon>malvids</taxon>
        <taxon>Brassicales</taxon>
        <taxon>Brassicaceae</taxon>
        <taxon>Brassiceae</taxon>
        <taxon>Eruca</taxon>
    </lineage>
</organism>
<dbReference type="FunFam" id="3.30.710.10:FF:000026">
    <property type="entry name" value="E3 ubiquitin ligase complex SCF subunit"/>
    <property type="match status" value="1"/>
</dbReference>
<comment type="function">
    <text evidence="4">Involved in ubiquitination and subsequent proteasomal degradation of target proteins. Together with CUL1, RBX1 and a F-box protein, it forms a SCF E3 ubiquitin ligase complex. The functional specificity of this complex depends on the type of F-box protein. In the SCF complex, it serves as an adapter that links the F-box protein to CUL1.</text>
</comment>
<comment type="caution">
    <text evidence="7">The sequence shown here is derived from an EMBL/GenBank/DDBJ whole genome shotgun (WGS) entry which is preliminary data.</text>
</comment>
<reference evidence="7 8" key="1">
    <citation type="submission" date="2022-03" db="EMBL/GenBank/DDBJ databases">
        <authorList>
            <person name="Macdonald S."/>
            <person name="Ahmed S."/>
            <person name="Newling K."/>
        </authorList>
    </citation>
    <scope>NUCLEOTIDE SEQUENCE [LARGE SCALE GENOMIC DNA]</scope>
</reference>
<dbReference type="InterPro" id="IPR016073">
    <property type="entry name" value="Skp1_comp_POZ"/>
</dbReference>
<dbReference type="PANTHER" id="PTHR11165">
    <property type="entry name" value="SKP1"/>
    <property type="match status" value="1"/>
</dbReference>
<feature type="domain" description="SKP1 component dimerisation" evidence="5">
    <location>
        <begin position="109"/>
        <end position="155"/>
    </location>
</feature>
<dbReference type="InterPro" id="IPR016072">
    <property type="entry name" value="Skp1_comp_dimer"/>
</dbReference>
<evidence type="ECO:0000256" key="2">
    <source>
        <dbReference type="ARBA" id="ARBA00009993"/>
    </source>
</evidence>
<evidence type="ECO:0000313" key="8">
    <source>
        <dbReference type="Proteomes" id="UP001642260"/>
    </source>
</evidence>
<comment type="subunit">
    <text evidence="4">Part of a SCF (SKP1-cullin-F-box) protein ligase complex.</text>
</comment>
<evidence type="ECO:0000313" key="7">
    <source>
        <dbReference type="EMBL" id="CAH8307135.1"/>
    </source>
</evidence>
<proteinExistence type="inferred from homology"/>
<dbReference type="PIRSF" id="PIRSF028729">
    <property type="entry name" value="E3_ubiquit_lig_SCF_Skp"/>
    <property type="match status" value="1"/>
</dbReference>
<feature type="domain" description="SKP1 component POZ" evidence="6">
    <location>
        <begin position="4"/>
        <end position="62"/>
    </location>
</feature>
<dbReference type="CDD" id="cd18322">
    <property type="entry name" value="BTB_POZ_SKP1"/>
    <property type="match status" value="1"/>
</dbReference>
<accession>A0ABC8IZN0</accession>
<sequence length="158" mass="17736">MSKTLVLKSFDGESFEVEEAVARQSQLIANLIEDDCTDGEIPITNVSGKILEKVLEYCKKHVVVEGGDSSSSEEEKEELKKWDAEYMKSMDQSTIFDLILAANYLNVARLLDLACQTIADVIASCKDGAEIREKFGIENDFSPEEEAEIIKDNQWSFQ</sequence>
<comment type="similarity">
    <text evidence="2 4">Belongs to the SKP1 family.</text>
</comment>
<gene>
    <name evidence="7" type="ORF">ERUC_LOCUS4844</name>
</gene>
<name>A0ABC8IZN0_ERUVS</name>
<dbReference type="AlphaFoldDB" id="A0ABC8IZN0"/>
<dbReference type="InterPro" id="IPR011333">
    <property type="entry name" value="SKP1/BTB/POZ_sf"/>
</dbReference>
<dbReference type="InterPro" id="IPR036296">
    <property type="entry name" value="SKP1-like_dim_sf"/>
</dbReference>
<dbReference type="Pfam" id="PF01466">
    <property type="entry name" value="Skp1"/>
    <property type="match status" value="1"/>
</dbReference>
<evidence type="ECO:0000256" key="4">
    <source>
        <dbReference type="PIRNR" id="PIRNR028729"/>
    </source>
</evidence>
<dbReference type="GO" id="GO:0009867">
    <property type="term" value="P:jasmonic acid mediated signaling pathway"/>
    <property type="evidence" value="ECO:0007669"/>
    <property type="project" value="UniProtKB-ARBA"/>
</dbReference>
<dbReference type="Pfam" id="PF03931">
    <property type="entry name" value="Skp1_POZ"/>
    <property type="match status" value="1"/>
</dbReference>
<evidence type="ECO:0000259" key="6">
    <source>
        <dbReference type="Pfam" id="PF03931"/>
    </source>
</evidence>
<protein>
    <recommendedName>
        <fullName evidence="4">SKP1-like protein</fullName>
    </recommendedName>
</protein>
<dbReference type="Proteomes" id="UP001642260">
    <property type="component" value="Unassembled WGS sequence"/>
</dbReference>
<keyword evidence="3 4" id="KW-0833">Ubl conjugation pathway</keyword>
<dbReference type="Gene3D" id="3.30.710.10">
    <property type="entry name" value="Potassium Channel Kv1.1, Chain A"/>
    <property type="match status" value="1"/>
</dbReference>
<dbReference type="EMBL" id="CAKOAT010066933">
    <property type="protein sequence ID" value="CAH8307135.1"/>
    <property type="molecule type" value="Genomic_DNA"/>
</dbReference>
<comment type="pathway">
    <text evidence="1 4">Protein modification; protein ubiquitination.</text>
</comment>
<evidence type="ECO:0000256" key="3">
    <source>
        <dbReference type="ARBA" id="ARBA00022786"/>
    </source>
</evidence>
<evidence type="ECO:0000256" key="1">
    <source>
        <dbReference type="ARBA" id="ARBA00004906"/>
    </source>
</evidence>
<keyword evidence="8" id="KW-1185">Reference proteome</keyword>
<evidence type="ECO:0000259" key="5">
    <source>
        <dbReference type="Pfam" id="PF01466"/>
    </source>
</evidence>
<dbReference type="SMART" id="SM00512">
    <property type="entry name" value="Skp1"/>
    <property type="match status" value="1"/>
</dbReference>